<protein>
    <submittedName>
        <fullName evidence="14">Magnesium transporter</fullName>
    </submittedName>
</protein>
<keyword evidence="12" id="KW-0175">Coiled coil</keyword>
<evidence type="ECO:0000256" key="12">
    <source>
        <dbReference type="SAM" id="Coils"/>
    </source>
</evidence>
<dbReference type="InterPro" id="IPR045861">
    <property type="entry name" value="CorA_cytoplasmic_dom"/>
</dbReference>
<organism evidence="14 15">
    <name type="scientific">Microcella putealis</name>
    <dbReference type="NCBI Taxonomy" id="337005"/>
    <lineage>
        <taxon>Bacteria</taxon>
        <taxon>Bacillati</taxon>
        <taxon>Actinomycetota</taxon>
        <taxon>Actinomycetes</taxon>
        <taxon>Micrococcales</taxon>
        <taxon>Microbacteriaceae</taxon>
        <taxon>Microcella</taxon>
    </lineage>
</organism>
<evidence type="ECO:0000256" key="1">
    <source>
        <dbReference type="ARBA" id="ARBA00004651"/>
    </source>
</evidence>
<keyword evidence="6" id="KW-0460">Magnesium</keyword>
<comment type="catalytic activity">
    <reaction evidence="10">
        <text>Mg(2+)(in) = Mg(2+)(out)</text>
        <dbReference type="Rhea" id="RHEA:29827"/>
        <dbReference type="ChEBI" id="CHEBI:18420"/>
    </reaction>
</comment>
<feature type="transmembrane region" description="Helical" evidence="13">
    <location>
        <begin position="287"/>
        <end position="307"/>
    </location>
</feature>
<evidence type="ECO:0000256" key="11">
    <source>
        <dbReference type="ARBA" id="ARBA00045497"/>
    </source>
</evidence>
<keyword evidence="9 13" id="KW-0472">Membrane</keyword>
<dbReference type="FunFam" id="1.20.58.340:FF:000004">
    <property type="entry name" value="Magnesium transport protein CorA"/>
    <property type="match status" value="1"/>
</dbReference>
<dbReference type="GO" id="GO:0005886">
    <property type="term" value="C:plasma membrane"/>
    <property type="evidence" value="ECO:0007669"/>
    <property type="project" value="UniProtKB-SubCell"/>
</dbReference>
<dbReference type="SUPFAM" id="SSF143865">
    <property type="entry name" value="CorA soluble domain-like"/>
    <property type="match status" value="1"/>
</dbReference>
<evidence type="ECO:0000313" key="14">
    <source>
        <dbReference type="EMBL" id="RZS58939.1"/>
    </source>
</evidence>
<dbReference type="InterPro" id="IPR045863">
    <property type="entry name" value="CorA_TM1_TM2"/>
</dbReference>
<sequence length="314" mass="35331">MNDNILNPAPPGSFFDPEALRTVWTQVDADDEDALADLSFNRGVDFAVAGNRVWETDTYVYLPIVVDSKDGEVIQRQELTFALSHDHLVTLQPKIPFEIFDKGIARMRRTPMLAQSPQGVMYALLYAVNESAERVVDFASAALEDMTDEITQATNGYDVRGRDIGVSDMRETMARMNEAEEIVSRIQEAQLELARAARHLLSETSDAPLVLLIETLAADINGVKEHASFEHDKVRYLQQAIMTSLDIKQNQIVKVFTIITAVFLPPTLIATFYGMNFTHMPELAFEHGFLLTTLLTLVAAVIPLWYIKRKGWLR</sequence>
<keyword evidence="15" id="KW-1185">Reference proteome</keyword>
<dbReference type="Gene3D" id="1.20.58.340">
    <property type="entry name" value="Magnesium transport protein CorA, transmembrane region"/>
    <property type="match status" value="1"/>
</dbReference>
<dbReference type="OrthoDB" id="9803416at2"/>
<dbReference type="InterPro" id="IPR002523">
    <property type="entry name" value="MgTranspt_CorA/ZnTranspt_ZntB"/>
</dbReference>
<comment type="similarity">
    <text evidence="2">Belongs to the CorA metal ion transporter (MIT) (TC 1.A.35) family.</text>
</comment>
<feature type="coiled-coil region" evidence="12">
    <location>
        <begin position="129"/>
        <end position="199"/>
    </location>
</feature>
<reference evidence="14 15" key="1">
    <citation type="journal article" date="2015" name="Stand. Genomic Sci.">
        <title>Genomic Encyclopedia of Bacterial and Archaeal Type Strains, Phase III: the genomes of soil and plant-associated and newly described type strains.</title>
        <authorList>
            <person name="Whitman W.B."/>
            <person name="Woyke T."/>
            <person name="Klenk H.P."/>
            <person name="Zhou Y."/>
            <person name="Lilburn T.G."/>
            <person name="Beck B.J."/>
            <person name="De Vos P."/>
            <person name="Vandamme P."/>
            <person name="Eisen J.A."/>
            <person name="Garrity G."/>
            <person name="Hugenholtz P."/>
            <person name="Kyrpides N.C."/>
        </authorList>
    </citation>
    <scope>NUCLEOTIDE SEQUENCE [LARGE SCALE GENOMIC DNA]</scope>
    <source>
        <strain evidence="14 15">CV2</strain>
    </source>
</reference>
<proteinExistence type="inferred from homology"/>
<dbReference type="GO" id="GO:0015095">
    <property type="term" value="F:magnesium ion transmembrane transporter activity"/>
    <property type="evidence" value="ECO:0007669"/>
    <property type="project" value="TreeGrafter"/>
</dbReference>
<keyword evidence="3" id="KW-0813">Transport</keyword>
<dbReference type="Pfam" id="PF01544">
    <property type="entry name" value="CorA"/>
    <property type="match status" value="1"/>
</dbReference>
<evidence type="ECO:0000313" key="15">
    <source>
        <dbReference type="Proteomes" id="UP000293519"/>
    </source>
</evidence>
<comment type="function">
    <text evidence="11">Mediates influx of magnesium ions. Alternates between open and closed states. Activated by low cytoplasmic Mg(2+) levels. Inactive when cytoplasmic Mg(2+) levels are high.</text>
</comment>
<feature type="transmembrane region" description="Helical" evidence="13">
    <location>
        <begin position="252"/>
        <end position="275"/>
    </location>
</feature>
<evidence type="ECO:0000256" key="13">
    <source>
        <dbReference type="SAM" id="Phobius"/>
    </source>
</evidence>
<accession>A0A4Q7LY31</accession>
<evidence type="ECO:0000256" key="9">
    <source>
        <dbReference type="ARBA" id="ARBA00023136"/>
    </source>
</evidence>
<keyword evidence="4" id="KW-1003">Cell membrane</keyword>
<evidence type="ECO:0000256" key="3">
    <source>
        <dbReference type="ARBA" id="ARBA00022448"/>
    </source>
</evidence>
<dbReference type="SUPFAM" id="SSF144083">
    <property type="entry name" value="Magnesium transport protein CorA, transmembrane region"/>
    <property type="match status" value="1"/>
</dbReference>
<dbReference type="Proteomes" id="UP000293519">
    <property type="component" value="Unassembled WGS sequence"/>
</dbReference>
<dbReference type="EMBL" id="SGWW01000001">
    <property type="protein sequence ID" value="RZS58939.1"/>
    <property type="molecule type" value="Genomic_DNA"/>
</dbReference>
<comment type="subcellular location">
    <subcellularLocation>
        <location evidence="1">Cell membrane</location>
        <topology evidence="1">Multi-pass membrane protein</topology>
    </subcellularLocation>
</comment>
<keyword evidence="7 13" id="KW-1133">Transmembrane helix</keyword>
<dbReference type="GO" id="GO:0015099">
    <property type="term" value="F:nickel cation transmembrane transporter activity"/>
    <property type="evidence" value="ECO:0007669"/>
    <property type="project" value="TreeGrafter"/>
</dbReference>
<dbReference type="GO" id="GO:0015087">
    <property type="term" value="F:cobalt ion transmembrane transporter activity"/>
    <property type="evidence" value="ECO:0007669"/>
    <property type="project" value="TreeGrafter"/>
</dbReference>
<evidence type="ECO:0000256" key="8">
    <source>
        <dbReference type="ARBA" id="ARBA00023065"/>
    </source>
</evidence>
<dbReference type="PANTHER" id="PTHR47685">
    <property type="entry name" value="MAGNESIUM TRANSPORT PROTEIN CORA"/>
    <property type="match status" value="1"/>
</dbReference>
<evidence type="ECO:0000256" key="10">
    <source>
        <dbReference type="ARBA" id="ARBA00034269"/>
    </source>
</evidence>
<evidence type="ECO:0000256" key="6">
    <source>
        <dbReference type="ARBA" id="ARBA00022842"/>
    </source>
</evidence>
<dbReference type="RefSeq" id="WP_130484075.1">
    <property type="nucleotide sequence ID" value="NZ_SGWW01000001.1"/>
</dbReference>
<keyword evidence="8" id="KW-0406">Ion transport</keyword>
<dbReference type="AlphaFoldDB" id="A0A4Q7LY31"/>
<dbReference type="InterPro" id="IPR050829">
    <property type="entry name" value="CorA_MIT"/>
</dbReference>
<keyword evidence="5 13" id="KW-0812">Transmembrane</keyword>
<evidence type="ECO:0000256" key="5">
    <source>
        <dbReference type="ARBA" id="ARBA00022692"/>
    </source>
</evidence>
<evidence type="ECO:0000256" key="4">
    <source>
        <dbReference type="ARBA" id="ARBA00022475"/>
    </source>
</evidence>
<evidence type="ECO:0000256" key="7">
    <source>
        <dbReference type="ARBA" id="ARBA00022989"/>
    </source>
</evidence>
<dbReference type="PANTHER" id="PTHR47685:SF1">
    <property type="entry name" value="MAGNESIUM TRANSPORT PROTEIN CORA"/>
    <property type="match status" value="1"/>
</dbReference>
<comment type="caution">
    <text evidence="14">The sequence shown here is derived from an EMBL/GenBank/DDBJ whole genome shotgun (WGS) entry which is preliminary data.</text>
</comment>
<evidence type="ECO:0000256" key="2">
    <source>
        <dbReference type="ARBA" id="ARBA00009765"/>
    </source>
</evidence>
<name>A0A4Q7LY31_9MICO</name>
<gene>
    <name evidence="14" type="ORF">EV141_0152</name>
</gene>